<dbReference type="EMBL" id="NHOC01000005">
    <property type="protein sequence ID" value="OUM20440.1"/>
    <property type="molecule type" value="Genomic_DNA"/>
</dbReference>
<evidence type="ECO:0000313" key="3">
    <source>
        <dbReference type="Proteomes" id="UP000194903"/>
    </source>
</evidence>
<dbReference type="Proteomes" id="UP000194903">
    <property type="component" value="Unassembled WGS sequence"/>
</dbReference>
<dbReference type="AlphaFoldDB" id="A0A252F473"/>
<evidence type="ECO:0000313" key="2">
    <source>
        <dbReference type="EMBL" id="OUM20440.1"/>
    </source>
</evidence>
<dbReference type="Gene3D" id="1.10.490.50">
    <property type="entry name" value="Antibiotic binding domain of TipA-like multidrug resistance regulators"/>
    <property type="match status" value="1"/>
</dbReference>
<evidence type="ECO:0000259" key="1">
    <source>
        <dbReference type="Pfam" id="PF07739"/>
    </source>
</evidence>
<dbReference type="InterPro" id="IPR036244">
    <property type="entry name" value="TipA-like_antibiotic-bd"/>
</dbReference>
<dbReference type="InterPro" id="IPR012925">
    <property type="entry name" value="TipAS_dom"/>
</dbReference>
<protein>
    <recommendedName>
        <fullName evidence="1">TipAS antibiotic-recognition domain-containing protein</fullName>
    </recommendedName>
</protein>
<dbReference type="SUPFAM" id="SSF89082">
    <property type="entry name" value="Antibiotic binding domain of TipA-like multidrug resistance regulators"/>
    <property type="match status" value="1"/>
</dbReference>
<organism evidence="2 3">
    <name type="scientific">Butyricicoccus porcorum</name>
    <dbReference type="NCBI Taxonomy" id="1945634"/>
    <lineage>
        <taxon>Bacteria</taxon>
        <taxon>Bacillati</taxon>
        <taxon>Bacillota</taxon>
        <taxon>Clostridia</taxon>
        <taxon>Eubacteriales</taxon>
        <taxon>Butyricicoccaceae</taxon>
        <taxon>Butyricicoccus</taxon>
    </lineage>
</organism>
<name>A0A252F473_9FIRM</name>
<sequence length="86" mass="9779">MFQKLIIHRFDKLSRRYPRIFCKKALTLTLRAFITEHYYTCTPEILRSLGEMYAAGGSMTENIDHAGGKGTASFARQAIAAYCRSL</sequence>
<keyword evidence="3" id="KW-1185">Reference proteome</keyword>
<reference evidence="2 3" key="1">
    <citation type="submission" date="2017-05" db="EMBL/GenBank/DDBJ databases">
        <title>Butyricicoccus porcorum sp. nov. a butyrate-producing bacterium from the swine intestinal tract.</title>
        <authorList>
            <person name="Trachsel J."/>
            <person name="Humphrey S."/>
            <person name="Allen H.K."/>
        </authorList>
    </citation>
    <scope>NUCLEOTIDE SEQUENCE [LARGE SCALE GENOMIC DNA]</scope>
    <source>
        <strain evidence="2">BB10</strain>
    </source>
</reference>
<proteinExistence type="predicted"/>
<comment type="caution">
    <text evidence="2">The sequence shown here is derived from an EMBL/GenBank/DDBJ whole genome shotgun (WGS) entry which is preliminary data.</text>
</comment>
<gene>
    <name evidence="2" type="ORF">CBW42_06285</name>
</gene>
<dbReference type="OrthoDB" id="9814833at2"/>
<feature type="domain" description="TipAS antibiotic-recognition" evidence="1">
    <location>
        <begin position="26"/>
        <end position="82"/>
    </location>
</feature>
<accession>A0A252F473</accession>
<dbReference type="Pfam" id="PF07739">
    <property type="entry name" value="TipAS"/>
    <property type="match status" value="1"/>
</dbReference>